<dbReference type="InterPro" id="IPR050882">
    <property type="entry name" value="Prepilin_peptidase/N-MTase"/>
</dbReference>
<evidence type="ECO:0000313" key="11">
    <source>
        <dbReference type="EMBL" id="AHY46135.1"/>
    </source>
</evidence>
<proteinExistence type="inferred from homology"/>
<evidence type="ECO:0000259" key="9">
    <source>
        <dbReference type="Pfam" id="PF01478"/>
    </source>
</evidence>
<dbReference type="GO" id="GO:0006465">
    <property type="term" value="P:signal peptide processing"/>
    <property type="evidence" value="ECO:0007669"/>
    <property type="project" value="TreeGrafter"/>
</dbReference>
<evidence type="ECO:0000256" key="5">
    <source>
        <dbReference type="ARBA" id="ARBA00022989"/>
    </source>
</evidence>
<keyword evidence="6 8" id="KW-0472">Membrane</keyword>
<keyword evidence="4 8" id="KW-0812">Transmembrane</keyword>
<dbReference type="EMBL" id="CP007514">
    <property type="protein sequence ID" value="AHY46135.1"/>
    <property type="molecule type" value="Genomic_DNA"/>
</dbReference>
<gene>
    <name evidence="11" type="ORF">RradSPS_0852</name>
</gene>
<name>A0A023X2B7_RUBRA</name>
<evidence type="ECO:0000256" key="7">
    <source>
        <dbReference type="SAM" id="MobiDB-lite"/>
    </source>
</evidence>
<dbReference type="InterPro" id="IPR010627">
    <property type="entry name" value="Prepilin_pept_A24_N"/>
</dbReference>
<evidence type="ECO:0000313" key="12">
    <source>
        <dbReference type="Proteomes" id="UP000025229"/>
    </source>
</evidence>
<accession>A0A023X2B7</accession>
<reference evidence="11 12" key="1">
    <citation type="submission" date="2014-03" db="EMBL/GenBank/DDBJ databases">
        <title>Complete genome sequence of the Radio-Resistant Rubrobacter radiotolerans RSPS-4.</title>
        <authorList>
            <person name="Egas C.C."/>
            <person name="Barroso C.C."/>
            <person name="Froufe H.J.C."/>
            <person name="Pacheco J.J."/>
            <person name="Albuquerque L.L."/>
            <person name="da Costa M.M.S."/>
        </authorList>
    </citation>
    <scope>NUCLEOTIDE SEQUENCE [LARGE SCALE GENOMIC DNA]</scope>
    <source>
        <strain evidence="11 12">RSPS-4</strain>
    </source>
</reference>
<dbReference type="Gene3D" id="1.20.120.1220">
    <property type="match status" value="1"/>
</dbReference>
<dbReference type="eggNOG" id="COG1989">
    <property type="taxonomic scope" value="Bacteria"/>
</dbReference>
<feature type="transmembrane region" description="Helical" evidence="8">
    <location>
        <begin position="162"/>
        <end position="182"/>
    </location>
</feature>
<evidence type="ECO:0000256" key="4">
    <source>
        <dbReference type="ARBA" id="ARBA00022692"/>
    </source>
</evidence>
<feature type="domain" description="Prepilin peptidase A24 N-terminal" evidence="10">
    <location>
        <begin position="51"/>
        <end position="134"/>
    </location>
</feature>
<feature type="region of interest" description="Disordered" evidence="7">
    <location>
        <begin position="1"/>
        <end position="32"/>
    </location>
</feature>
<dbReference type="GO" id="GO:0005886">
    <property type="term" value="C:plasma membrane"/>
    <property type="evidence" value="ECO:0007669"/>
    <property type="project" value="UniProtKB-SubCell"/>
</dbReference>
<organism evidence="11 12">
    <name type="scientific">Rubrobacter radiotolerans</name>
    <name type="common">Arthrobacter radiotolerans</name>
    <dbReference type="NCBI Taxonomy" id="42256"/>
    <lineage>
        <taxon>Bacteria</taxon>
        <taxon>Bacillati</taxon>
        <taxon>Actinomycetota</taxon>
        <taxon>Rubrobacteria</taxon>
        <taxon>Rubrobacterales</taxon>
        <taxon>Rubrobacteraceae</taxon>
        <taxon>Rubrobacter</taxon>
    </lineage>
</organism>
<comment type="subcellular location">
    <subcellularLocation>
        <location evidence="1">Cell membrane</location>
        <topology evidence="1">Multi-pass membrane protein</topology>
    </subcellularLocation>
</comment>
<feature type="transmembrane region" description="Helical" evidence="8">
    <location>
        <begin position="261"/>
        <end position="288"/>
    </location>
</feature>
<dbReference type="HOGENOM" id="CLU_057101_0_1_11"/>
<feature type="transmembrane region" description="Helical" evidence="8">
    <location>
        <begin position="43"/>
        <end position="64"/>
    </location>
</feature>
<evidence type="ECO:0000259" key="10">
    <source>
        <dbReference type="Pfam" id="PF06750"/>
    </source>
</evidence>
<dbReference type="STRING" id="42256.RradSPS_0852"/>
<dbReference type="Pfam" id="PF06750">
    <property type="entry name" value="A24_N_bact"/>
    <property type="match status" value="1"/>
</dbReference>
<evidence type="ECO:0000256" key="6">
    <source>
        <dbReference type="ARBA" id="ARBA00023136"/>
    </source>
</evidence>
<dbReference type="Pfam" id="PF01478">
    <property type="entry name" value="Peptidase_A24"/>
    <property type="match status" value="1"/>
</dbReference>
<evidence type="ECO:0000256" key="8">
    <source>
        <dbReference type="SAM" id="Phobius"/>
    </source>
</evidence>
<dbReference type="InterPro" id="IPR000045">
    <property type="entry name" value="Prepilin_IV_endopep_pep"/>
</dbReference>
<dbReference type="PATRIC" id="fig|42256.3.peg.864"/>
<keyword evidence="12" id="KW-1185">Reference proteome</keyword>
<keyword evidence="3" id="KW-1003">Cell membrane</keyword>
<dbReference type="PANTHER" id="PTHR30487:SF0">
    <property type="entry name" value="PREPILIN LEADER PEPTIDASE_N-METHYLTRANSFERASE-RELATED"/>
    <property type="match status" value="1"/>
</dbReference>
<comment type="similarity">
    <text evidence="2">Belongs to the peptidase A24 family.</text>
</comment>
<evidence type="ECO:0000256" key="3">
    <source>
        <dbReference type="ARBA" id="ARBA00022475"/>
    </source>
</evidence>
<feature type="transmembrane region" description="Helical" evidence="8">
    <location>
        <begin position="219"/>
        <end position="241"/>
    </location>
</feature>
<dbReference type="Proteomes" id="UP000025229">
    <property type="component" value="Chromosome"/>
</dbReference>
<feature type="transmembrane region" description="Helical" evidence="8">
    <location>
        <begin position="188"/>
        <end position="207"/>
    </location>
</feature>
<feature type="domain" description="Prepilin type IV endopeptidase peptidase" evidence="9">
    <location>
        <begin position="144"/>
        <end position="244"/>
    </location>
</feature>
<evidence type="ECO:0000256" key="2">
    <source>
        <dbReference type="ARBA" id="ARBA00005801"/>
    </source>
</evidence>
<protein>
    <submittedName>
        <fullName evidence="11">Type II secretory pathway prepilin signal peptidase PulO and related peptidase</fullName>
    </submittedName>
</protein>
<sequence>MTGPAPVGTLDRPRAARLFGRTDGEKRHGTGGLSGEADLTGGLLLALLAGLLGLVVGSFLNVVIHRVPRRESVVWPGSRCPECGTAIPARDNVPLLSYLLLRGRCRSCGASIPARYPLVEALTGALFLLVALRFGAELALLPALVLVASLVALAVTDLEHRLLPNAIVGPAALAGLALSTLARPEWWWVYPLSGLAAGAALFLISALRPGGMGMGDVKLAAMLGCFLGPYAFLAVFLGALLGTATSAGLMATGRADRRTKLPFGTFMAAGAVLVLFLGPALWSAYLGLF</sequence>
<evidence type="ECO:0000256" key="1">
    <source>
        <dbReference type="ARBA" id="ARBA00004651"/>
    </source>
</evidence>
<dbReference type="KEGG" id="rrd:RradSPS_0852"/>
<dbReference type="GO" id="GO:0004190">
    <property type="term" value="F:aspartic-type endopeptidase activity"/>
    <property type="evidence" value="ECO:0007669"/>
    <property type="project" value="InterPro"/>
</dbReference>
<dbReference type="AlphaFoldDB" id="A0A023X2B7"/>
<dbReference type="PANTHER" id="PTHR30487">
    <property type="entry name" value="TYPE 4 PREPILIN-LIKE PROTEINS LEADER PEPTIDE-PROCESSING ENZYME"/>
    <property type="match status" value="1"/>
</dbReference>
<keyword evidence="5 8" id="KW-1133">Transmembrane helix</keyword>